<dbReference type="GO" id="GO:0004499">
    <property type="term" value="F:N,N-dimethylaniline monooxygenase activity"/>
    <property type="evidence" value="ECO:0007669"/>
    <property type="project" value="InterPro"/>
</dbReference>
<dbReference type="Gene3D" id="3.50.50.60">
    <property type="entry name" value="FAD/NAD(P)-binding domain"/>
    <property type="match status" value="2"/>
</dbReference>
<evidence type="ECO:0000256" key="4">
    <source>
        <dbReference type="ARBA" id="ARBA00022827"/>
    </source>
</evidence>
<evidence type="ECO:0000256" key="3">
    <source>
        <dbReference type="ARBA" id="ARBA00022630"/>
    </source>
</evidence>
<dbReference type="InterPro" id="IPR050775">
    <property type="entry name" value="FAD-binding_Monooxygenases"/>
</dbReference>
<proteinExistence type="inferred from homology"/>
<evidence type="ECO:0000256" key="7">
    <source>
        <dbReference type="ARBA" id="ARBA00023033"/>
    </source>
</evidence>
<dbReference type="PANTHER" id="PTHR43098:SF3">
    <property type="entry name" value="L-ORNITHINE N(5)-MONOOXYGENASE-RELATED"/>
    <property type="match status" value="1"/>
</dbReference>
<dbReference type="GO" id="GO:0050660">
    <property type="term" value="F:flavin adenine dinucleotide binding"/>
    <property type="evidence" value="ECO:0007669"/>
    <property type="project" value="InterPro"/>
</dbReference>
<keyword evidence="9" id="KW-1185">Reference proteome</keyword>
<dbReference type="SUPFAM" id="SSF51905">
    <property type="entry name" value="FAD/NAD(P)-binding domain"/>
    <property type="match status" value="3"/>
</dbReference>
<dbReference type="EMBL" id="BTFZ01000011">
    <property type="protein sequence ID" value="GMM35719.1"/>
    <property type="molecule type" value="Genomic_DNA"/>
</dbReference>
<keyword evidence="3" id="KW-0285">Flavoprotein</keyword>
<keyword evidence="4" id="KW-0274">FAD</keyword>
<evidence type="ECO:0000256" key="2">
    <source>
        <dbReference type="ARBA" id="ARBA00010139"/>
    </source>
</evidence>
<keyword evidence="6" id="KW-0560">Oxidoreductase</keyword>
<dbReference type="PANTHER" id="PTHR43098">
    <property type="entry name" value="L-ORNITHINE N(5)-MONOOXYGENASE-RELATED"/>
    <property type="match status" value="1"/>
</dbReference>
<gene>
    <name evidence="8" type="ORF">DASC09_030440</name>
</gene>
<dbReference type="Pfam" id="PF00743">
    <property type="entry name" value="FMO-like"/>
    <property type="match status" value="1"/>
</dbReference>
<dbReference type="RefSeq" id="XP_064852715.1">
    <property type="nucleotide sequence ID" value="XM_064996643.1"/>
</dbReference>
<dbReference type="InterPro" id="IPR036188">
    <property type="entry name" value="FAD/NAD-bd_sf"/>
</dbReference>
<keyword evidence="7" id="KW-0503">Monooxygenase</keyword>
<accession>A0AAV5QM53</accession>
<evidence type="ECO:0000256" key="1">
    <source>
        <dbReference type="ARBA" id="ARBA00001974"/>
    </source>
</evidence>
<keyword evidence="5" id="KW-0521">NADP</keyword>
<sequence>MPVPINTAKVPYYDIGILGAGFSGISAIYEARKRGLSAHIFDGQSGFGGTWYQNRYPGARVDSYIPIYELSIPEVYNSWTWSEKYPDWREIRKYFEHVDKVLDIKRDTTFDTFITSATFNKESGTWLLEDKNGPLIQCRIFMPLVGFASKKYEPDFPGFDKFKGEVIHSNDWPEADDYSILDNRKIGLIGTGSTGVQIVQESAPRADHLTVFQRTPNLCLPLRQEKTPKQDKSNYPAIHAERSKHPGGFLEKKYDINTFDVSPEEREKFWDSLFEKGGFLFWNNNYADLFFDEKANDEAYQYWRKRVHQRVKDPKVAEMLAPKVAPHPFGTKRPSLERTYFDDYNRDNVQLVDVNKTPIKEFYEHGIVTEDGVKHEIDLLVLATGFDACDGSFKNFSVWNIEGTQTLSNEWRGPEGCSTWLGLAAKGYPNMFFTYGPQAPTALSNGPSCISIQMDYLYKLLDKFFNGNYTYFEPDAAYQKAYRKRVDDYAETTLFPRAKSSYMGANIPGKKVQMLNFSEGVAPYNELCKQNIKADFEGWNFV</sequence>
<evidence type="ECO:0000313" key="9">
    <source>
        <dbReference type="Proteomes" id="UP001360560"/>
    </source>
</evidence>
<comment type="cofactor">
    <cofactor evidence="1">
        <name>FAD</name>
        <dbReference type="ChEBI" id="CHEBI:57692"/>
    </cofactor>
</comment>
<name>A0AAV5QM53_9ASCO</name>
<evidence type="ECO:0000256" key="6">
    <source>
        <dbReference type="ARBA" id="ARBA00023002"/>
    </source>
</evidence>
<protein>
    <recommendedName>
        <fullName evidence="10">FAD/NAD(P)-binding domain-containing protein</fullName>
    </recommendedName>
</protein>
<evidence type="ECO:0008006" key="10">
    <source>
        <dbReference type="Google" id="ProtNLM"/>
    </source>
</evidence>
<dbReference type="GeneID" id="90073694"/>
<dbReference type="GO" id="GO:0050661">
    <property type="term" value="F:NADP binding"/>
    <property type="evidence" value="ECO:0007669"/>
    <property type="project" value="InterPro"/>
</dbReference>
<dbReference type="InterPro" id="IPR020946">
    <property type="entry name" value="Flavin_mOase-like"/>
</dbReference>
<comment type="caution">
    <text evidence="8">The sequence shown here is derived from an EMBL/GenBank/DDBJ whole genome shotgun (WGS) entry which is preliminary data.</text>
</comment>
<dbReference type="AlphaFoldDB" id="A0AAV5QM53"/>
<dbReference type="Proteomes" id="UP001360560">
    <property type="component" value="Unassembled WGS sequence"/>
</dbReference>
<evidence type="ECO:0000256" key="5">
    <source>
        <dbReference type="ARBA" id="ARBA00022857"/>
    </source>
</evidence>
<comment type="similarity">
    <text evidence="2">Belongs to the FAD-binding monooxygenase family.</text>
</comment>
<evidence type="ECO:0000313" key="8">
    <source>
        <dbReference type="EMBL" id="GMM35719.1"/>
    </source>
</evidence>
<organism evidence="8 9">
    <name type="scientific">Saccharomycopsis crataegensis</name>
    <dbReference type="NCBI Taxonomy" id="43959"/>
    <lineage>
        <taxon>Eukaryota</taxon>
        <taxon>Fungi</taxon>
        <taxon>Dikarya</taxon>
        <taxon>Ascomycota</taxon>
        <taxon>Saccharomycotina</taxon>
        <taxon>Saccharomycetes</taxon>
        <taxon>Saccharomycopsidaceae</taxon>
        <taxon>Saccharomycopsis</taxon>
    </lineage>
</organism>
<reference evidence="8 9" key="1">
    <citation type="journal article" date="2023" name="Elife">
        <title>Identification of key yeast species and microbe-microbe interactions impacting larval growth of Drosophila in the wild.</title>
        <authorList>
            <person name="Mure A."/>
            <person name="Sugiura Y."/>
            <person name="Maeda R."/>
            <person name="Honda K."/>
            <person name="Sakurai N."/>
            <person name="Takahashi Y."/>
            <person name="Watada M."/>
            <person name="Katoh T."/>
            <person name="Gotoh A."/>
            <person name="Gotoh Y."/>
            <person name="Taniguchi I."/>
            <person name="Nakamura K."/>
            <person name="Hayashi T."/>
            <person name="Katayama T."/>
            <person name="Uemura T."/>
            <person name="Hattori Y."/>
        </authorList>
    </citation>
    <scope>NUCLEOTIDE SEQUENCE [LARGE SCALE GENOMIC DNA]</scope>
    <source>
        <strain evidence="8 9">SC-9</strain>
    </source>
</reference>